<dbReference type="Proteomes" id="UP001254488">
    <property type="component" value="Unassembled WGS sequence"/>
</dbReference>
<gene>
    <name evidence="2" type="ORF">RM538_07900</name>
</gene>
<dbReference type="RefSeq" id="WP_311332877.1">
    <property type="nucleotide sequence ID" value="NZ_JAVRHZ010000004.1"/>
</dbReference>
<name>A0ABU2YCM6_9FLAO</name>
<dbReference type="InterPro" id="IPR008620">
    <property type="entry name" value="FixH"/>
</dbReference>
<keyword evidence="1" id="KW-1133">Transmembrane helix</keyword>
<protein>
    <submittedName>
        <fullName evidence="2">FixH family protein</fullName>
    </submittedName>
</protein>
<keyword evidence="3" id="KW-1185">Reference proteome</keyword>
<dbReference type="Pfam" id="PF05751">
    <property type="entry name" value="FixH"/>
    <property type="match status" value="1"/>
</dbReference>
<evidence type="ECO:0000313" key="3">
    <source>
        <dbReference type="Proteomes" id="UP001254488"/>
    </source>
</evidence>
<evidence type="ECO:0000256" key="1">
    <source>
        <dbReference type="SAM" id="Phobius"/>
    </source>
</evidence>
<sequence length="148" mass="17385">MKFNWGTGIVIGMALFIGFILYLVFRMTTEDAFDHDMVTEDYYAKEMVYQLEIDAETNTQNLAEKIQSHKVDGGWELVFPSELEPKKIDGKLFLYRPSNEKLDKELPIALTNSHLLIPDEYLLGGRWNITLEWEYEGKPFMYKEEIVY</sequence>
<reference evidence="2 3" key="1">
    <citation type="submission" date="2023-09" db="EMBL/GenBank/DDBJ databases">
        <authorList>
            <person name="Rey-Velasco X."/>
        </authorList>
    </citation>
    <scope>NUCLEOTIDE SEQUENCE [LARGE SCALE GENOMIC DNA]</scope>
    <source>
        <strain evidence="2 3">W242</strain>
    </source>
</reference>
<keyword evidence="1" id="KW-0812">Transmembrane</keyword>
<organism evidence="2 3">
    <name type="scientific">Patiriisocius hiemis</name>
    <dbReference type="NCBI Taxonomy" id="3075604"/>
    <lineage>
        <taxon>Bacteria</taxon>
        <taxon>Pseudomonadati</taxon>
        <taxon>Bacteroidota</taxon>
        <taxon>Flavobacteriia</taxon>
        <taxon>Flavobacteriales</taxon>
        <taxon>Flavobacteriaceae</taxon>
        <taxon>Patiriisocius</taxon>
    </lineage>
</organism>
<keyword evidence="1" id="KW-0472">Membrane</keyword>
<evidence type="ECO:0000313" key="2">
    <source>
        <dbReference type="EMBL" id="MDT0555921.1"/>
    </source>
</evidence>
<comment type="caution">
    <text evidence="2">The sequence shown here is derived from an EMBL/GenBank/DDBJ whole genome shotgun (WGS) entry which is preliminary data.</text>
</comment>
<accession>A0ABU2YCM6</accession>
<proteinExistence type="predicted"/>
<feature type="transmembrane region" description="Helical" evidence="1">
    <location>
        <begin position="6"/>
        <end position="25"/>
    </location>
</feature>
<dbReference type="EMBL" id="JAVRHZ010000004">
    <property type="protein sequence ID" value="MDT0555921.1"/>
    <property type="molecule type" value="Genomic_DNA"/>
</dbReference>